<accession>A0ACC0XI56</accession>
<organism evidence="1 2">
    <name type="scientific">Pistacia integerrima</name>
    <dbReference type="NCBI Taxonomy" id="434235"/>
    <lineage>
        <taxon>Eukaryota</taxon>
        <taxon>Viridiplantae</taxon>
        <taxon>Streptophyta</taxon>
        <taxon>Embryophyta</taxon>
        <taxon>Tracheophyta</taxon>
        <taxon>Spermatophyta</taxon>
        <taxon>Magnoliopsida</taxon>
        <taxon>eudicotyledons</taxon>
        <taxon>Gunneridae</taxon>
        <taxon>Pentapetalae</taxon>
        <taxon>rosids</taxon>
        <taxon>malvids</taxon>
        <taxon>Sapindales</taxon>
        <taxon>Anacardiaceae</taxon>
        <taxon>Pistacia</taxon>
    </lineage>
</organism>
<keyword evidence="2" id="KW-1185">Reference proteome</keyword>
<gene>
    <name evidence="1" type="ORF">Pint_11844</name>
</gene>
<reference evidence="2" key="1">
    <citation type="journal article" date="2023" name="G3 (Bethesda)">
        <title>Genome assembly and association tests identify interacting loci associated with vigor, precocity, and sex in interspecific pistachio rootstocks.</title>
        <authorList>
            <person name="Palmer W."/>
            <person name="Jacygrad E."/>
            <person name="Sagayaradj S."/>
            <person name="Cavanaugh K."/>
            <person name="Han R."/>
            <person name="Bertier L."/>
            <person name="Beede B."/>
            <person name="Kafkas S."/>
            <person name="Golino D."/>
            <person name="Preece J."/>
            <person name="Michelmore R."/>
        </authorList>
    </citation>
    <scope>NUCLEOTIDE SEQUENCE [LARGE SCALE GENOMIC DNA]</scope>
</reference>
<proteinExistence type="predicted"/>
<protein>
    <submittedName>
        <fullName evidence="1">Uncharacterized protein</fullName>
    </submittedName>
</protein>
<dbReference type="Proteomes" id="UP001163603">
    <property type="component" value="Chromosome 12"/>
</dbReference>
<dbReference type="EMBL" id="CM047747">
    <property type="protein sequence ID" value="KAJ0017994.1"/>
    <property type="molecule type" value="Genomic_DNA"/>
</dbReference>
<sequence>MENEKRAELVSFLKAVPSVEFCCVYGSTLHPNNKDKSAMVDYILGVSDPLQWHSQNLKMNADHYASWLRLLGGAKLITQIADEIGVGVHFNPFVTWDDKMLKYGVVGMHDLVQDMLNWERFYLSGRLQKPCHNFSKGTRKSDLAITLINQQCIKSTTVRGTKDISKVVKGVGTTKNRCHG</sequence>
<name>A0ACC0XI56_9ROSI</name>
<comment type="caution">
    <text evidence="1">The sequence shown here is derived from an EMBL/GenBank/DDBJ whole genome shotgun (WGS) entry which is preliminary data.</text>
</comment>
<evidence type="ECO:0000313" key="1">
    <source>
        <dbReference type="EMBL" id="KAJ0017994.1"/>
    </source>
</evidence>
<evidence type="ECO:0000313" key="2">
    <source>
        <dbReference type="Proteomes" id="UP001163603"/>
    </source>
</evidence>